<feature type="non-terminal residue" evidence="2">
    <location>
        <position position="127"/>
    </location>
</feature>
<accession>A0AAV2QDS1</accession>
<dbReference type="Proteomes" id="UP001497623">
    <property type="component" value="Unassembled WGS sequence"/>
</dbReference>
<feature type="region of interest" description="Disordered" evidence="1">
    <location>
        <begin position="103"/>
        <end position="127"/>
    </location>
</feature>
<sequence>KKRIMKLKRSMSAGNRQGRITPITPENTMVDLDKVMDITPDDTTYQSNINFLLTNINGKEKNENRNVLAKLYSTAASSISVTYSEKAKSHDHLEFLYDASMSGHSSLAPSPQSVNLSSDTEDGFDFQ</sequence>
<organism evidence="2 3">
    <name type="scientific">Meganyctiphanes norvegica</name>
    <name type="common">Northern krill</name>
    <name type="synonym">Thysanopoda norvegica</name>
    <dbReference type="NCBI Taxonomy" id="48144"/>
    <lineage>
        <taxon>Eukaryota</taxon>
        <taxon>Metazoa</taxon>
        <taxon>Ecdysozoa</taxon>
        <taxon>Arthropoda</taxon>
        <taxon>Crustacea</taxon>
        <taxon>Multicrustacea</taxon>
        <taxon>Malacostraca</taxon>
        <taxon>Eumalacostraca</taxon>
        <taxon>Eucarida</taxon>
        <taxon>Euphausiacea</taxon>
        <taxon>Euphausiidae</taxon>
        <taxon>Meganyctiphanes</taxon>
    </lineage>
</organism>
<name>A0AAV2QDS1_MEGNR</name>
<dbReference type="AlphaFoldDB" id="A0AAV2QDS1"/>
<proteinExistence type="predicted"/>
<gene>
    <name evidence="2" type="ORF">MNOR_LOCUS11765</name>
</gene>
<dbReference type="EMBL" id="CAXKWB010006251">
    <property type="protein sequence ID" value="CAL4082240.1"/>
    <property type="molecule type" value="Genomic_DNA"/>
</dbReference>
<evidence type="ECO:0000313" key="2">
    <source>
        <dbReference type="EMBL" id="CAL4082240.1"/>
    </source>
</evidence>
<comment type="caution">
    <text evidence="2">The sequence shown here is derived from an EMBL/GenBank/DDBJ whole genome shotgun (WGS) entry which is preliminary data.</text>
</comment>
<evidence type="ECO:0000313" key="3">
    <source>
        <dbReference type="Proteomes" id="UP001497623"/>
    </source>
</evidence>
<reference evidence="2 3" key="1">
    <citation type="submission" date="2024-05" db="EMBL/GenBank/DDBJ databases">
        <authorList>
            <person name="Wallberg A."/>
        </authorList>
    </citation>
    <scope>NUCLEOTIDE SEQUENCE [LARGE SCALE GENOMIC DNA]</scope>
</reference>
<feature type="compositionally biased region" description="Polar residues" evidence="1">
    <location>
        <begin position="103"/>
        <end position="118"/>
    </location>
</feature>
<keyword evidence="3" id="KW-1185">Reference proteome</keyword>
<evidence type="ECO:0000256" key="1">
    <source>
        <dbReference type="SAM" id="MobiDB-lite"/>
    </source>
</evidence>
<protein>
    <submittedName>
        <fullName evidence="2">Uncharacterized protein</fullName>
    </submittedName>
</protein>
<feature type="non-terminal residue" evidence="2">
    <location>
        <position position="1"/>
    </location>
</feature>